<dbReference type="EMBL" id="CAJMWR010000013">
    <property type="protein sequence ID" value="CAE6334762.1"/>
    <property type="molecule type" value="Genomic_DNA"/>
</dbReference>
<keyword evidence="1" id="KW-0732">Signal</keyword>
<accession>A0A8H2ZTD2</accession>
<dbReference type="AlphaFoldDB" id="A0A8H2ZTD2"/>
<feature type="chain" id="PRO_5034198965" description="Pyrroloquinoline quinone-dependent pyranose dehydrogenase beta-propeller domain-containing protein" evidence="1">
    <location>
        <begin position="20"/>
        <end position="468"/>
    </location>
</feature>
<feature type="signal peptide" evidence="1">
    <location>
        <begin position="1"/>
        <end position="19"/>
    </location>
</feature>
<feature type="domain" description="Pyrroloquinoline quinone-dependent pyranose dehydrogenase beta-propeller" evidence="2">
    <location>
        <begin position="37"/>
        <end position="465"/>
    </location>
</feature>
<dbReference type="SUPFAM" id="SSF50952">
    <property type="entry name" value="Soluble quinoprotein glucose dehydrogenase"/>
    <property type="match status" value="1"/>
</dbReference>
<evidence type="ECO:0000313" key="4">
    <source>
        <dbReference type="Proteomes" id="UP000663840"/>
    </source>
</evidence>
<dbReference type="InterPro" id="IPR011042">
    <property type="entry name" value="6-blade_b-propeller_TolB-like"/>
</dbReference>
<dbReference type="Proteomes" id="UP000663840">
    <property type="component" value="Unassembled WGS sequence"/>
</dbReference>
<proteinExistence type="predicted"/>
<dbReference type="Gene3D" id="2.120.10.30">
    <property type="entry name" value="TolB, C-terminal domain"/>
    <property type="match status" value="1"/>
</dbReference>
<protein>
    <recommendedName>
        <fullName evidence="2">Pyrroloquinoline quinone-dependent pyranose dehydrogenase beta-propeller domain-containing protein</fullName>
    </recommendedName>
</protein>
<organism evidence="3 4">
    <name type="scientific">Rhizoctonia solani</name>
    <dbReference type="NCBI Taxonomy" id="456999"/>
    <lineage>
        <taxon>Eukaryota</taxon>
        <taxon>Fungi</taxon>
        <taxon>Dikarya</taxon>
        <taxon>Basidiomycota</taxon>
        <taxon>Agaricomycotina</taxon>
        <taxon>Agaricomycetes</taxon>
        <taxon>Cantharellales</taxon>
        <taxon>Ceratobasidiaceae</taxon>
        <taxon>Rhizoctonia</taxon>
    </lineage>
</organism>
<dbReference type="InterPro" id="IPR011041">
    <property type="entry name" value="Quinoprot_gluc/sorb_DH_b-prop"/>
</dbReference>
<evidence type="ECO:0000313" key="3">
    <source>
        <dbReference type="EMBL" id="CAE6334762.1"/>
    </source>
</evidence>
<comment type="caution">
    <text evidence="3">The sequence shown here is derived from an EMBL/GenBank/DDBJ whole genome shotgun (WGS) entry which is preliminary data.</text>
</comment>
<sequence>MRALSIVLFSSALYTLALPSTPGKCKPLSSLSFTYPPSTAKGLSAHIIFNNLTEPRGIRIDGQNNLLVIERLKGMVSLTKRNDSTCVGWEKRVVISQANLEHGIEIGPIPGKKDKQYLYATSQETLYRWKYDPKNAVIVGNSTILVYNMTNPGNFNDTNPNHVTRTLLLQPDANQQSEYIIVSRGSAGNSDDGAADVNTGRAQIRRFPLTKKHIPAQGYSWNEGTILAWGVRNSVGIALSKDKKDLWGIENGSDNVLWRGVDVHNDNPAEELNRISLHEPERIPNERKFYGYPYCFTTWNSSSVPRNWSQPVFDLPTGAQFSILPLGSQPDDAWCQNPKNSKPSRLLFQPHSAPLDFVFYDTSKYGSRNNDVGLTRNWDGDAFSAFHGSFNSNPPTGYSVVRIPWANDAPRASANSTKGYEQILYAPDKTKCPSQCIRPVALAFGKQGELYATSDETGEVFVIENRRH</sequence>
<evidence type="ECO:0000259" key="2">
    <source>
        <dbReference type="Pfam" id="PF22807"/>
    </source>
</evidence>
<reference evidence="3" key="1">
    <citation type="submission" date="2021-01" db="EMBL/GenBank/DDBJ databases">
        <authorList>
            <person name="Kaushik A."/>
        </authorList>
    </citation>
    <scope>NUCLEOTIDE SEQUENCE</scope>
    <source>
        <strain evidence="3">AG1-1A</strain>
    </source>
</reference>
<dbReference type="Pfam" id="PF22807">
    <property type="entry name" value="TrAA12"/>
    <property type="match status" value="1"/>
</dbReference>
<name>A0A8H2ZTD2_9AGAM</name>
<evidence type="ECO:0000256" key="1">
    <source>
        <dbReference type="SAM" id="SignalP"/>
    </source>
</evidence>
<dbReference type="InterPro" id="IPR054539">
    <property type="entry name" value="Beta-prop_PDH"/>
</dbReference>
<gene>
    <name evidence="3" type="ORF">RDB_LOCUS992</name>
</gene>